<feature type="chain" id="PRO_5014740164" evidence="1">
    <location>
        <begin position="23"/>
        <end position="103"/>
    </location>
</feature>
<reference evidence="2" key="1">
    <citation type="submission" date="2018-01" db="EMBL/GenBank/DDBJ databases">
        <title>An insight into the sialome of Amazonian anophelines.</title>
        <authorList>
            <person name="Ribeiro J.M."/>
            <person name="Scarpassa V."/>
            <person name="Calvo E."/>
        </authorList>
    </citation>
    <scope>NUCLEOTIDE SEQUENCE</scope>
    <source>
        <tissue evidence="2">Salivary glands</tissue>
    </source>
</reference>
<evidence type="ECO:0000256" key="1">
    <source>
        <dbReference type="SAM" id="SignalP"/>
    </source>
</evidence>
<proteinExistence type="predicted"/>
<dbReference type="EMBL" id="GGFM01010447">
    <property type="protein sequence ID" value="MBW31198.1"/>
    <property type="molecule type" value="Transcribed_RNA"/>
</dbReference>
<dbReference type="AlphaFoldDB" id="A0A2M3ZS51"/>
<feature type="signal peptide" evidence="1">
    <location>
        <begin position="1"/>
        <end position="22"/>
    </location>
</feature>
<name>A0A2M3ZS51_9DIPT</name>
<sequence length="103" mass="11521">MTTGGLLLLLLLLAGAKLPGRCVPVQVVVFLVTTRVKFIRDRFGADDDARRNLQRFPVALVASITTLDGRAQEFGHLRERCEPWPWVSDRGCVQRSEENGTGW</sequence>
<accession>A0A2M3ZS51</accession>
<organism evidence="2">
    <name type="scientific">Anopheles braziliensis</name>
    <dbReference type="NCBI Taxonomy" id="58242"/>
    <lineage>
        <taxon>Eukaryota</taxon>
        <taxon>Metazoa</taxon>
        <taxon>Ecdysozoa</taxon>
        <taxon>Arthropoda</taxon>
        <taxon>Hexapoda</taxon>
        <taxon>Insecta</taxon>
        <taxon>Pterygota</taxon>
        <taxon>Neoptera</taxon>
        <taxon>Endopterygota</taxon>
        <taxon>Diptera</taxon>
        <taxon>Nematocera</taxon>
        <taxon>Culicoidea</taxon>
        <taxon>Culicidae</taxon>
        <taxon>Anophelinae</taxon>
        <taxon>Anopheles</taxon>
    </lineage>
</organism>
<protein>
    <submittedName>
        <fullName evidence="2">Putative secreted peptide</fullName>
    </submittedName>
</protein>
<evidence type="ECO:0000313" key="2">
    <source>
        <dbReference type="EMBL" id="MBW31198.1"/>
    </source>
</evidence>
<keyword evidence="1" id="KW-0732">Signal</keyword>